<keyword evidence="3 6" id="KW-0812">Transmembrane</keyword>
<feature type="transmembrane region" description="Helical" evidence="6">
    <location>
        <begin position="48"/>
        <end position="72"/>
    </location>
</feature>
<evidence type="ECO:0000256" key="6">
    <source>
        <dbReference type="SAM" id="Phobius"/>
    </source>
</evidence>
<comment type="caution">
    <text evidence="8">The sequence shown here is derived from an EMBL/GenBank/DDBJ whole genome shotgun (WGS) entry which is preliminary data.</text>
</comment>
<keyword evidence="4 6" id="KW-1133">Transmembrane helix</keyword>
<dbReference type="EMBL" id="FXAE01000066">
    <property type="protein sequence ID" value="SMF63265.1"/>
    <property type="molecule type" value="Genomic_DNA"/>
</dbReference>
<name>A0ABY1M2W5_9BACL</name>
<organism evidence="8 9">
    <name type="scientific">Paenibacillus barengoltzii J12</name>
    <dbReference type="NCBI Taxonomy" id="935846"/>
    <lineage>
        <taxon>Bacteria</taxon>
        <taxon>Bacillati</taxon>
        <taxon>Bacillota</taxon>
        <taxon>Bacilli</taxon>
        <taxon>Bacillales</taxon>
        <taxon>Paenibacillaceae</taxon>
        <taxon>Paenibacillus</taxon>
    </lineage>
</organism>
<dbReference type="Pfam" id="PF04024">
    <property type="entry name" value="PspC"/>
    <property type="match status" value="1"/>
</dbReference>
<protein>
    <submittedName>
        <fullName evidence="8">Phage shock protein C (PspC) family protein</fullName>
    </submittedName>
</protein>
<comment type="subcellular location">
    <subcellularLocation>
        <location evidence="1">Cell membrane</location>
        <topology evidence="1">Single-pass membrane protein</topology>
    </subcellularLocation>
</comment>
<dbReference type="Proteomes" id="UP000192939">
    <property type="component" value="Unassembled WGS sequence"/>
</dbReference>
<sequence length="89" mass="9936">MILIDLKINESEWLTMRKLYRSATDKQLTGLCGGIAQWFGMDSTVVRLIAIVALFCSFGTIVALYLIASLIVPKEPIGNYSYDDPFAPF</sequence>
<proteinExistence type="predicted"/>
<evidence type="ECO:0000313" key="8">
    <source>
        <dbReference type="EMBL" id="SMF63265.1"/>
    </source>
</evidence>
<evidence type="ECO:0000259" key="7">
    <source>
        <dbReference type="Pfam" id="PF04024"/>
    </source>
</evidence>
<evidence type="ECO:0000256" key="2">
    <source>
        <dbReference type="ARBA" id="ARBA00022475"/>
    </source>
</evidence>
<evidence type="ECO:0000313" key="9">
    <source>
        <dbReference type="Proteomes" id="UP000192939"/>
    </source>
</evidence>
<gene>
    <name evidence="8" type="ORF">SAMN02744124_04096</name>
</gene>
<dbReference type="InterPro" id="IPR007168">
    <property type="entry name" value="Phageshock_PspC_N"/>
</dbReference>
<keyword evidence="9" id="KW-1185">Reference proteome</keyword>
<dbReference type="PANTHER" id="PTHR33885">
    <property type="entry name" value="PHAGE SHOCK PROTEIN C"/>
    <property type="match status" value="1"/>
</dbReference>
<feature type="domain" description="Phage shock protein PspC N-terminal" evidence="7">
    <location>
        <begin position="17"/>
        <end position="75"/>
    </location>
</feature>
<evidence type="ECO:0000256" key="5">
    <source>
        <dbReference type="ARBA" id="ARBA00023136"/>
    </source>
</evidence>
<evidence type="ECO:0000256" key="3">
    <source>
        <dbReference type="ARBA" id="ARBA00022692"/>
    </source>
</evidence>
<keyword evidence="5 6" id="KW-0472">Membrane</keyword>
<keyword evidence="2" id="KW-1003">Cell membrane</keyword>
<dbReference type="InterPro" id="IPR052027">
    <property type="entry name" value="PspC"/>
</dbReference>
<dbReference type="PANTHER" id="PTHR33885:SF3">
    <property type="entry name" value="PHAGE SHOCK PROTEIN C"/>
    <property type="match status" value="1"/>
</dbReference>
<reference evidence="8 9" key="1">
    <citation type="submission" date="2017-04" db="EMBL/GenBank/DDBJ databases">
        <authorList>
            <person name="Varghese N."/>
            <person name="Submissions S."/>
        </authorList>
    </citation>
    <scope>NUCLEOTIDE SEQUENCE [LARGE SCALE GENOMIC DNA]</scope>
    <source>
        <strain evidence="8 9">J12</strain>
    </source>
</reference>
<evidence type="ECO:0000256" key="4">
    <source>
        <dbReference type="ARBA" id="ARBA00022989"/>
    </source>
</evidence>
<evidence type="ECO:0000256" key="1">
    <source>
        <dbReference type="ARBA" id="ARBA00004162"/>
    </source>
</evidence>
<accession>A0ABY1M2W5</accession>